<gene>
    <name evidence="3" type="ORF">ZHAS_00006824</name>
</gene>
<keyword evidence="1" id="KW-1133">Transmembrane helix</keyword>
<dbReference type="EnsemblMetazoa" id="ASIC006824-RA">
    <property type="protein sequence ID" value="ASIC006824-PA"/>
    <property type="gene ID" value="ASIC006824"/>
</dbReference>
<dbReference type="VEuPathDB" id="VectorBase:ASIS023572"/>
<keyword evidence="1" id="KW-0812">Transmembrane</keyword>
<reference evidence="3 5" key="1">
    <citation type="journal article" date="2014" name="BMC Genomics">
        <title>Genome sequence of Anopheles sinensis provides insight into genetics basis of mosquito competence for malaria parasites.</title>
        <authorList>
            <person name="Zhou D."/>
            <person name="Zhang D."/>
            <person name="Ding G."/>
            <person name="Shi L."/>
            <person name="Hou Q."/>
            <person name="Ye Y."/>
            <person name="Xu Y."/>
            <person name="Zhou H."/>
            <person name="Xiong C."/>
            <person name="Li S."/>
            <person name="Yu J."/>
            <person name="Hong S."/>
            <person name="Yu X."/>
            <person name="Zou P."/>
            <person name="Chen C."/>
            <person name="Chang X."/>
            <person name="Wang W."/>
            <person name="Lv Y."/>
            <person name="Sun Y."/>
            <person name="Ma L."/>
            <person name="Shen B."/>
            <person name="Zhu C."/>
        </authorList>
    </citation>
    <scope>NUCLEOTIDE SEQUENCE [LARGE SCALE GENOMIC DNA]</scope>
</reference>
<feature type="chain" id="PRO_5001783596" evidence="2">
    <location>
        <begin position="24"/>
        <end position="222"/>
    </location>
</feature>
<evidence type="ECO:0000256" key="2">
    <source>
        <dbReference type="SAM" id="SignalP"/>
    </source>
</evidence>
<accession>A0A084VN02</accession>
<proteinExistence type="predicted"/>
<feature type="transmembrane region" description="Helical" evidence="1">
    <location>
        <begin position="139"/>
        <end position="160"/>
    </location>
</feature>
<keyword evidence="5" id="KW-1185">Reference proteome</keyword>
<protein>
    <submittedName>
        <fullName evidence="3 4">Uncharacterized protein</fullName>
    </submittedName>
</protein>
<dbReference type="Proteomes" id="UP000030765">
    <property type="component" value="Unassembled WGS sequence"/>
</dbReference>
<feature type="transmembrane region" description="Helical" evidence="1">
    <location>
        <begin position="100"/>
        <end position="119"/>
    </location>
</feature>
<dbReference type="AlphaFoldDB" id="A0A084VN02"/>
<feature type="transmembrane region" description="Helical" evidence="1">
    <location>
        <begin position="72"/>
        <end position="93"/>
    </location>
</feature>
<dbReference type="EMBL" id="ATLV01014659">
    <property type="status" value="NOT_ANNOTATED_CDS"/>
    <property type="molecule type" value="Genomic_DNA"/>
</dbReference>
<dbReference type="EMBL" id="ATLV01014660">
    <property type="status" value="NOT_ANNOTATED_CDS"/>
    <property type="molecule type" value="Genomic_DNA"/>
</dbReference>
<keyword evidence="2" id="KW-0732">Signal</keyword>
<keyword evidence="1" id="KW-0472">Membrane</keyword>
<dbReference type="VEuPathDB" id="VectorBase:ASIC006824"/>
<feature type="signal peptide" evidence="2">
    <location>
        <begin position="1"/>
        <end position="23"/>
    </location>
</feature>
<reference evidence="4" key="2">
    <citation type="submission" date="2020-05" db="UniProtKB">
        <authorList>
            <consortium name="EnsemblMetazoa"/>
        </authorList>
    </citation>
    <scope>IDENTIFICATION</scope>
</reference>
<evidence type="ECO:0000313" key="5">
    <source>
        <dbReference type="Proteomes" id="UP000030765"/>
    </source>
</evidence>
<evidence type="ECO:0000313" key="4">
    <source>
        <dbReference type="EnsemblMetazoa" id="ASIC006824-PA"/>
    </source>
</evidence>
<name>A0A084VN02_ANOSI</name>
<organism evidence="4 5">
    <name type="scientific">Anopheles sinensis</name>
    <name type="common">Mosquito</name>
    <dbReference type="NCBI Taxonomy" id="74873"/>
    <lineage>
        <taxon>Eukaryota</taxon>
        <taxon>Metazoa</taxon>
        <taxon>Ecdysozoa</taxon>
        <taxon>Arthropoda</taxon>
        <taxon>Hexapoda</taxon>
        <taxon>Insecta</taxon>
        <taxon>Pterygota</taxon>
        <taxon>Neoptera</taxon>
        <taxon>Endopterygota</taxon>
        <taxon>Diptera</taxon>
        <taxon>Nematocera</taxon>
        <taxon>Culicoidea</taxon>
        <taxon>Culicidae</taxon>
        <taxon>Anophelinae</taxon>
        <taxon>Anopheles</taxon>
    </lineage>
</organism>
<evidence type="ECO:0000256" key="1">
    <source>
        <dbReference type="SAM" id="Phobius"/>
    </source>
</evidence>
<sequence length="222" mass="23080">MDVVYVVTLLVLLLLLAISLTLAAAAASTILGSYTAPVPNAATDDTTLASQTAPDRPTVEIFGALGGVLSEVVLTLCSVSTTLAVTLIALAGASVRRSGIITSAITTAIVTAICGGPSFVAPRKQTTATGTCYSGNLNWVTSGVRQMLSLLVGIVAMLPGSVKVKVQRRRGEGGEAEQTPKGLRSDYIMLMMCLVGNIPARLEVEGHIKTKCWKHNGIEDLV</sequence>
<dbReference type="EMBL" id="KE524978">
    <property type="protein sequence ID" value="KFB39346.1"/>
    <property type="molecule type" value="Genomic_DNA"/>
</dbReference>
<evidence type="ECO:0000313" key="3">
    <source>
        <dbReference type="EMBL" id="KFB39346.1"/>
    </source>
</evidence>